<sequence length="115" mass="12984">MLAREQMQDTLARLRSRLDPRVRARETWDDTRDKGTALREKGAALADDAVEFAYERPRMIAGVAGVGLLLLVRKPVTLLAERLFRSRRRPKWDMPDTDVRRINPAGATAAGQKGE</sequence>
<evidence type="ECO:0000256" key="1">
    <source>
        <dbReference type="SAM" id="MobiDB-lite"/>
    </source>
</evidence>
<keyword evidence="3" id="KW-1185">Reference proteome</keyword>
<accession>A0A558QWV8</accession>
<proteinExistence type="predicted"/>
<reference evidence="2 3" key="1">
    <citation type="submission" date="2019-07" db="EMBL/GenBank/DDBJ databases">
        <title>Sphingomonas solaris sp. nov., isolated from a solar panel from Boston, Massachusetts.</title>
        <authorList>
            <person name="Tanner K."/>
            <person name="Pascual J."/>
            <person name="Mancuso C."/>
            <person name="Pereto J."/>
            <person name="Khalil A."/>
            <person name="Vilanova C."/>
        </authorList>
    </citation>
    <scope>NUCLEOTIDE SEQUENCE [LARGE SCALE GENOMIC DNA]</scope>
    <source>
        <strain evidence="2 3">R4DWN</strain>
    </source>
</reference>
<dbReference type="AlphaFoldDB" id="A0A558QWV8"/>
<organism evidence="2 3">
    <name type="scientific">Alterirhizorhabdus solaris</name>
    <dbReference type="NCBI Taxonomy" id="2529389"/>
    <lineage>
        <taxon>Bacteria</taxon>
        <taxon>Pseudomonadati</taxon>
        <taxon>Pseudomonadota</taxon>
        <taxon>Alphaproteobacteria</taxon>
        <taxon>Sphingomonadales</taxon>
        <taxon>Rhizorhabdaceae</taxon>
        <taxon>Alterirhizorhabdus</taxon>
    </lineage>
</organism>
<protein>
    <submittedName>
        <fullName evidence="2">DUF3618 domain-containing protein</fullName>
    </submittedName>
</protein>
<feature type="region of interest" description="Disordered" evidence="1">
    <location>
        <begin position="91"/>
        <end position="115"/>
    </location>
</feature>
<evidence type="ECO:0000313" key="3">
    <source>
        <dbReference type="Proteomes" id="UP000318681"/>
    </source>
</evidence>
<name>A0A558QWV8_9SPHN</name>
<feature type="compositionally biased region" description="Basic and acidic residues" evidence="1">
    <location>
        <begin position="91"/>
        <end position="101"/>
    </location>
</feature>
<dbReference type="Proteomes" id="UP000318681">
    <property type="component" value="Unassembled WGS sequence"/>
</dbReference>
<dbReference type="RefSeq" id="WP_145154350.1">
    <property type="nucleotide sequence ID" value="NZ_VNIM01000084.1"/>
</dbReference>
<dbReference type="EMBL" id="VNIM01000084">
    <property type="protein sequence ID" value="TVV71562.1"/>
    <property type="molecule type" value="Genomic_DNA"/>
</dbReference>
<gene>
    <name evidence="2" type="ORF">FOY91_16515</name>
</gene>
<evidence type="ECO:0000313" key="2">
    <source>
        <dbReference type="EMBL" id="TVV71562.1"/>
    </source>
</evidence>
<comment type="caution">
    <text evidence="2">The sequence shown here is derived from an EMBL/GenBank/DDBJ whole genome shotgun (WGS) entry which is preliminary data.</text>
</comment>